<dbReference type="Proteomes" id="UP000092649">
    <property type="component" value="Unassembled WGS sequence"/>
</dbReference>
<evidence type="ECO:0000259" key="2">
    <source>
        <dbReference type="Pfam" id="PF03807"/>
    </source>
</evidence>
<protein>
    <recommendedName>
        <fullName evidence="2">Pyrroline-5-carboxylate reductase catalytic N-terminal domain-containing protein</fullName>
    </recommendedName>
</protein>
<dbReference type="InterPro" id="IPR036291">
    <property type="entry name" value="NAD(P)-bd_dom_sf"/>
</dbReference>
<name>A0A1A7NQK8_9PAST</name>
<dbReference type="GO" id="GO:0015677">
    <property type="term" value="P:copper ion import"/>
    <property type="evidence" value="ECO:0007669"/>
    <property type="project" value="TreeGrafter"/>
</dbReference>
<dbReference type="EMBL" id="JTJL01000048">
    <property type="protein sequence ID" value="OBW92492.1"/>
    <property type="molecule type" value="Genomic_DNA"/>
</dbReference>
<dbReference type="InterPro" id="IPR028939">
    <property type="entry name" value="P5C_Rdtase_cat_N"/>
</dbReference>
<reference evidence="3 4" key="1">
    <citation type="submission" date="2014-11" db="EMBL/GenBank/DDBJ databases">
        <title>Pan-genome of Gallibacterium spp.</title>
        <authorList>
            <person name="Kudirkiene E."/>
            <person name="Bojesen A.M."/>
        </authorList>
    </citation>
    <scope>NUCLEOTIDE SEQUENCE [LARGE SCALE GENOMIC DNA]</scope>
    <source>
        <strain evidence="3 4">F150</strain>
    </source>
</reference>
<proteinExistence type="predicted"/>
<evidence type="ECO:0000256" key="1">
    <source>
        <dbReference type="ARBA" id="ARBA00023002"/>
    </source>
</evidence>
<dbReference type="GO" id="GO:0005886">
    <property type="term" value="C:plasma membrane"/>
    <property type="evidence" value="ECO:0007669"/>
    <property type="project" value="TreeGrafter"/>
</dbReference>
<dbReference type="Pfam" id="PF03807">
    <property type="entry name" value="F420_oxidored"/>
    <property type="match status" value="1"/>
</dbReference>
<accession>A0A1A7NQK8</accession>
<evidence type="ECO:0000313" key="3">
    <source>
        <dbReference type="EMBL" id="OBW92492.1"/>
    </source>
</evidence>
<dbReference type="PANTHER" id="PTHR14239:SF0">
    <property type="entry name" value="F420-DEPENDENT NADP REDUCTASE"/>
    <property type="match status" value="1"/>
</dbReference>
<keyword evidence="4" id="KW-1185">Reference proteome</keyword>
<dbReference type="Gene3D" id="3.40.50.720">
    <property type="entry name" value="NAD(P)-binding Rossmann-like Domain"/>
    <property type="match status" value="1"/>
</dbReference>
<dbReference type="GO" id="GO:0052851">
    <property type="term" value="F:ferric-chelate reductase (NADPH) activity"/>
    <property type="evidence" value="ECO:0007669"/>
    <property type="project" value="TreeGrafter"/>
</dbReference>
<comment type="caution">
    <text evidence="3">The sequence shown here is derived from an EMBL/GenBank/DDBJ whole genome shotgun (WGS) entry which is preliminary data.</text>
</comment>
<dbReference type="PANTHER" id="PTHR14239">
    <property type="entry name" value="DUDULIN-RELATED"/>
    <property type="match status" value="1"/>
</dbReference>
<evidence type="ECO:0000313" key="4">
    <source>
        <dbReference type="Proteomes" id="UP000092649"/>
    </source>
</evidence>
<dbReference type="GO" id="GO:0008823">
    <property type="term" value="F:cupric reductase (NADH) activity"/>
    <property type="evidence" value="ECO:0007669"/>
    <property type="project" value="TreeGrafter"/>
</dbReference>
<dbReference type="SUPFAM" id="SSF51735">
    <property type="entry name" value="NAD(P)-binding Rossmann-fold domains"/>
    <property type="match status" value="1"/>
</dbReference>
<sequence length="265" mass="29476">MQLHTIGILGTGMIGSALARLCVEQGYDVILSQSKNASALKQSLGDKAKIASVEEVAFQSDLVIAAIPFSAYQMLPVKALSSKIVIETMNYYPSVRDGHFPDLDQAHLTSSEMIQHHLKDSFVVKALHNLDFHHLYANARPLNHPERTTLPVAGDDEAAKQTVIEFIQHIGYNAVDIGTLSESWRIEPGTPLYVWPYVPTIPDEFNEEQARQYYLTHAGKPLTASQVKEMAANTQRHFPVGGYAEDLPTIHTQLVAEIYQQRQAK</sequence>
<dbReference type="InterPro" id="IPR051267">
    <property type="entry name" value="STEAP_metalloreductase"/>
</dbReference>
<organism evidence="3 4">
    <name type="scientific">Gallibacterium salpingitidis</name>
    <dbReference type="NCBI Taxonomy" id="505341"/>
    <lineage>
        <taxon>Bacteria</taxon>
        <taxon>Pseudomonadati</taxon>
        <taxon>Pseudomonadota</taxon>
        <taxon>Gammaproteobacteria</taxon>
        <taxon>Pasteurellales</taxon>
        <taxon>Pasteurellaceae</taxon>
        <taxon>Gallibacterium</taxon>
    </lineage>
</organism>
<dbReference type="OrthoDB" id="1523398at2"/>
<dbReference type="AlphaFoldDB" id="A0A1A7NQK8"/>
<keyword evidence="1" id="KW-0560">Oxidoreductase</keyword>
<gene>
    <name evidence="3" type="ORF">QS62_08870</name>
</gene>
<feature type="domain" description="Pyrroline-5-carboxylate reductase catalytic N-terminal" evidence="2">
    <location>
        <begin position="5"/>
        <end position="91"/>
    </location>
</feature>